<dbReference type="Gene3D" id="3.40.47.10">
    <property type="match status" value="1"/>
</dbReference>
<dbReference type="InterPro" id="IPR055140">
    <property type="entry name" value="Thiolase_C_2"/>
</dbReference>
<dbReference type="EMBL" id="BSEV01000005">
    <property type="protein sequence ID" value="GLK09595.1"/>
    <property type="molecule type" value="Genomic_DNA"/>
</dbReference>
<dbReference type="PIRSF" id="PIRSF000429">
    <property type="entry name" value="Ac-CoA_Ac_transf"/>
    <property type="match status" value="1"/>
</dbReference>
<dbReference type="Pfam" id="PF22691">
    <property type="entry name" value="Thiolase_C_1"/>
    <property type="match status" value="1"/>
</dbReference>
<dbReference type="PANTHER" id="PTHR42870">
    <property type="entry name" value="ACETYL-COA C-ACETYLTRANSFERASE"/>
    <property type="match status" value="1"/>
</dbReference>
<dbReference type="PANTHER" id="PTHR42870:SF1">
    <property type="entry name" value="NON-SPECIFIC LIPID-TRANSFER PROTEIN-LIKE 2"/>
    <property type="match status" value="1"/>
</dbReference>
<dbReference type="InterPro" id="IPR002155">
    <property type="entry name" value="Thiolase"/>
</dbReference>
<keyword evidence="3" id="KW-1185">Reference proteome</keyword>
<organism evidence="2 3">
    <name type="scientific">Streptosporangium carneum</name>
    <dbReference type="NCBI Taxonomy" id="47481"/>
    <lineage>
        <taxon>Bacteria</taxon>
        <taxon>Bacillati</taxon>
        <taxon>Actinomycetota</taxon>
        <taxon>Actinomycetes</taxon>
        <taxon>Streptosporangiales</taxon>
        <taxon>Streptosporangiaceae</taxon>
        <taxon>Streptosporangium</taxon>
    </lineage>
</organism>
<dbReference type="GO" id="GO:0016747">
    <property type="term" value="F:acyltransferase activity, transferring groups other than amino-acyl groups"/>
    <property type="evidence" value="ECO:0007669"/>
    <property type="project" value="InterPro"/>
</dbReference>
<dbReference type="Proteomes" id="UP001143474">
    <property type="component" value="Unassembled WGS sequence"/>
</dbReference>
<name>A0A9W6MD62_9ACTN</name>
<dbReference type="RefSeq" id="WP_271218045.1">
    <property type="nucleotide sequence ID" value="NZ_BAAAVD010000045.1"/>
</dbReference>
<dbReference type="AlphaFoldDB" id="A0A9W6MD62"/>
<feature type="domain" description="Thiolase C-terminal" evidence="1">
    <location>
        <begin position="244"/>
        <end position="387"/>
    </location>
</feature>
<evidence type="ECO:0000259" key="1">
    <source>
        <dbReference type="Pfam" id="PF22691"/>
    </source>
</evidence>
<evidence type="ECO:0000313" key="2">
    <source>
        <dbReference type="EMBL" id="GLK09595.1"/>
    </source>
</evidence>
<accession>A0A9W6MD62</accession>
<gene>
    <name evidence="2" type="ORF">GCM10017600_30010</name>
</gene>
<dbReference type="NCBIfam" id="NF004811">
    <property type="entry name" value="PRK06158.1"/>
    <property type="match status" value="1"/>
</dbReference>
<dbReference type="CDD" id="cd00829">
    <property type="entry name" value="SCP-x_thiolase"/>
    <property type="match status" value="1"/>
</dbReference>
<reference evidence="2" key="2">
    <citation type="submission" date="2023-01" db="EMBL/GenBank/DDBJ databases">
        <authorList>
            <person name="Sun Q."/>
            <person name="Evtushenko L."/>
        </authorList>
    </citation>
    <scope>NUCLEOTIDE SEQUENCE</scope>
    <source>
        <strain evidence="2">VKM Ac-2007</strain>
    </source>
</reference>
<evidence type="ECO:0000313" key="3">
    <source>
        <dbReference type="Proteomes" id="UP001143474"/>
    </source>
</evidence>
<protein>
    <submittedName>
        <fullName evidence="2">Thiolase</fullName>
    </submittedName>
</protein>
<dbReference type="InterPro" id="IPR016039">
    <property type="entry name" value="Thiolase-like"/>
</dbReference>
<comment type="caution">
    <text evidence="2">The sequence shown here is derived from an EMBL/GenBank/DDBJ whole genome shotgun (WGS) entry which is preliminary data.</text>
</comment>
<reference evidence="2" key="1">
    <citation type="journal article" date="2014" name="Int. J. Syst. Evol. Microbiol.">
        <title>Complete genome sequence of Corynebacterium casei LMG S-19264T (=DSM 44701T), isolated from a smear-ripened cheese.</title>
        <authorList>
            <consortium name="US DOE Joint Genome Institute (JGI-PGF)"/>
            <person name="Walter F."/>
            <person name="Albersmeier A."/>
            <person name="Kalinowski J."/>
            <person name="Ruckert C."/>
        </authorList>
    </citation>
    <scope>NUCLEOTIDE SEQUENCE</scope>
    <source>
        <strain evidence="2">VKM Ac-2007</strain>
    </source>
</reference>
<sequence length="387" mass="40344">MTRTVWDRHGVHIAGVAETALGEVHGQTELSMFAAAAREALSEAGMTLRDVDGLFVNYMGEEGTVQVGEYLGVTAPRYVDSTDIGGAAFEAFVHHAMLAVAEGRCEVALIGYASRQRTRRARSVGGGAVDTDSLAAQFQSPYGLPAPIGHYAMMAARHMHQYGTTPEQLAEVAVAARSWARLNLKAWSRDPLTVEQALAGRMISTPLRRSDCCLVTDGGAAVVVTTAERARDARKPSVRVLGAGESQTHWHLASMPDMTVTAGAVSAREAFGMAGITAADVDVLQPYDSFTITVLLALEDLGFCAKGEGGAFVADGRLAPGGALPAMTSGGGLSYNHPGALGALLLVEAVRQVRGEAGDRQVPGAEIAVAHGVGGYNSTASTVVLAR</sequence>
<dbReference type="SUPFAM" id="SSF53901">
    <property type="entry name" value="Thiolase-like"/>
    <property type="match status" value="2"/>
</dbReference>
<proteinExistence type="predicted"/>